<protein>
    <submittedName>
        <fullName evidence="1">Uncharacterized protein</fullName>
    </submittedName>
</protein>
<dbReference type="RefSeq" id="WP_179816797.1">
    <property type="nucleotide sequence ID" value="NZ_JACBZD010000002.1"/>
</dbReference>
<accession>A0A853A0G5</accession>
<gene>
    <name evidence="1" type="ORF">FHU37_004894</name>
</gene>
<sequence>MRQRAPQEGPEAVADRGVGTGVAAGAGRWQPAVVSALLAADGPGPVPSGGPAGHAGLLALQRAAGNAAVAGRMPAGQLTVQRARLNVRSGGARAGTISGVSALPGRPTSNLSGTQGQHLTAYVVFEDSISNRVADRTPAEAARALITLLDEISELPGMAQANAAYLRDAVTASRGRLTAAATAGDTAAIGKEIDTILSIRNKVPGTAQRGTGGGHGEAGTSGVLQELEKQLRQGAWPAEWNETVVRDQARESMWRLLDYDPAQPADGVPTEEMRRRVLAHYLSLRSAYPMTWEWLTTKGYYLVDYLRANRNGPGMPLQRLSAATLQQLIDDVHANL</sequence>
<reference evidence="1 2" key="1">
    <citation type="submission" date="2020-07" db="EMBL/GenBank/DDBJ databases">
        <title>Sequencing the genomes of 1000 actinobacteria strains.</title>
        <authorList>
            <person name="Klenk H.-P."/>
        </authorList>
    </citation>
    <scope>NUCLEOTIDE SEQUENCE [LARGE SCALE GENOMIC DNA]</scope>
    <source>
        <strain evidence="1 2">DSM 42178</strain>
    </source>
</reference>
<dbReference type="Proteomes" id="UP000567795">
    <property type="component" value="Unassembled WGS sequence"/>
</dbReference>
<proteinExistence type="predicted"/>
<dbReference type="AlphaFoldDB" id="A0A853A0G5"/>
<evidence type="ECO:0000313" key="1">
    <source>
        <dbReference type="EMBL" id="NYI07865.1"/>
    </source>
</evidence>
<evidence type="ECO:0000313" key="2">
    <source>
        <dbReference type="Proteomes" id="UP000567795"/>
    </source>
</evidence>
<comment type="caution">
    <text evidence="1">The sequence shown here is derived from an EMBL/GenBank/DDBJ whole genome shotgun (WGS) entry which is preliminary data.</text>
</comment>
<name>A0A853A0G5_9ACTN</name>
<keyword evidence="2" id="KW-1185">Reference proteome</keyword>
<dbReference type="EMBL" id="JACBZD010000002">
    <property type="protein sequence ID" value="NYI07865.1"/>
    <property type="molecule type" value="Genomic_DNA"/>
</dbReference>
<organism evidence="1 2">
    <name type="scientific">Allostreptomyces psammosilenae</name>
    <dbReference type="NCBI Taxonomy" id="1892865"/>
    <lineage>
        <taxon>Bacteria</taxon>
        <taxon>Bacillati</taxon>
        <taxon>Actinomycetota</taxon>
        <taxon>Actinomycetes</taxon>
        <taxon>Kitasatosporales</taxon>
        <taxon>Streptomycetaceae</taxon>
        <taxon>Allostreptomyces</taxon>
    </lineage>
</organism>